<dbReference type="InterPro" id="IPR006059">
    <property type="entry name" value="SBP"/>
</dbReference>
<dbReference type="RefSeq" id="WP_169157431.1">
    <property type="nucleotide sequence ID" value="NZ_CAWPJE010000232.1"/>
</dbReference>
<protein>
    <submittedName>
        <fullName evidence="2">Sugar ABC transporter substrate-binding protein</fullName>
    </submittedName>
</protein>
<dbReference type="SUPFAM" id="SSF53850">
    <property type="entry name" value="Periplasmic binding protein-like II"/>
    <property type="match status" value="1"/>
</dbReference>
<gene>
    <name evidence="2" type="ORF">DP116_23320</name>
</gene>
<dbReference type="CDD" id="cd13585">
    <property type="entry name" value="PBP2_TMBP_like"/>
    <property type="match status" value="1"/>
</dbReference>
<evidence type="ECO:0000313" key="2">
    <source>
        <dbReference type="EMBL" id="NMG22223.1"/>
    </source>
</evidence>
<dbReference type="EMBL" id="QMEB01000233">
    <property type="protein sequence ID" value="NMG22223.1"/>
    <property type="molecule type" value="Genomic_DNA"/>
</dbReference>
<dbReference type="PANTHER" id="PTHR43649">
    <property type="entry name" value="ARABINOSE-BINDING PROTEIN-RELATED"/>
    <property type="match status" value="1"/>
</dbReference>
<name>A0ABX1PE29_9CYAN</name>
<dbReference type="Proteomes" id="UP000718564">
    <property type="component" value="Unassembled WGS sequence"/>
</dbReference>
<dbReference type="Pfam" id="PF01547">
    <property type="entry name" value="SBP_bac_1"/>
    <property type="match status" value="1"/>
</dbReference>
<evidence type="ECO:0000256" key="1">
    <source>
        <dbReference type="SAM" id="SignalP"/>
    </source>
</evidence>
<accession>A0ABX1PE29</accession>
<sequence length="437" mass="48070">MVRFKKFKKLIIWALLGVLTSWIVSCGTSNVGTTTKQASSGVAAVQNVEFWTMQLQPQFTDYFKSLITSFESQNSGIKVSWVDVPWTAMENKILTAVSAKTPPDVVNLNPDFASQLAGRNAWLDLDAKVPKEVRSSYLPNIWQASTLNGKSFGIPWYLTTRLTIYNTDLLKQAGISKAPVTYTELAQAAQKIKDKTGKYAFFVTFVPQDSGEVLESFVQMGATLVDAEGKAAFNSPEGKAAFQYWVDLYKQKLLPKEILTQGHRRAIDLYQAGETAFLFSGGEFLENIGKNAPAIAKVSATAPQVIGDNGKKNVAVMNVVIPRDSKQPDAALKFALFLTNDENQLTFAKAANVLPSTVKSLADSYFKDAPANASTLDKARVISAEELRQAEILTPRLKDIKRLQKAIYENLQAAMLGEKSVDQAVEDAAQEWNSTRS</sequence>
<reference evidence="2 3" key="1">
    <citation type="submission" date="2018-06" db="EMBL/GenBank/DDBJ databases">
        <title>Comparative genomics of Brasilonema spp. strains.</title>
        <authorList>
            <person name="Alvarenga D.O."/>
            <person name="Fiore M.F."/>
            <person name="Varani A.M."/>
        </authorList>
    </citation>
    <scope>NUCLEOTIDE SEQUENCE [LARGE SCALE GENOMIC DNA]</scope>
    <source>
        <strain evidence="2 3">SPC951</strain>
    </source>
</reference>
<dbReference type="PANTHER" id="PTHR43649:SF12">
    <property type="entry name" value="DIACETYLCHITOBIOSE BINDING PROTEIN DASA"/>
    <property type="match status" value="1"/>
</dbReference>
<organism evidence="2 3">
    <name type="scientific">Brasilonema bromeliae SPC951</name>
    <dbReference type="NCBI Taxonomy" id="385972"/>
    <lineage>
        <taxon>Bacteria</taxon>
        <taxon>Bacillati</taxon>
        <taxon>Cyanobacteriota</taxon>
        <taxon>Cyanophyceae</taxon>
        <taxon>Nostocales</taxon>
        <taxon>Scytonemataceae</taxon>
        <taxon>Brasilonema</taxon>
        <taxon>Bromeliae group (in: Brasilonema)</taxon>
    </lineage>
</organism>
<evidence type="ECO:0000313" key="3">
    <source>
        <dbReference type="Proteomes" id="UP000718564"/>
    </source>
</evidence>
<proteinExistence type="predicted"/>
<dbReference type="PROSITE" id="PS51257">
    <property type="entry name" value="PROKAR_LIPOPROTEIN"/>
    <property type="match status" value="1"/>
</dbReference>
<feature type="chain" id="PRO_5046325324" evidence="1">
    <location>
        <begin position="27"/>
        <end position="437"/>
    </location>
</feature>
<comment type="caution">
    <text evidence="2">The sequence shown here is derived from an EMBL/GenBank/DDBJ whole genome shotgun (WGS) entry which is preliminary data.</text>
</comment>
<dbReference type="Gene3D" id="3.40.190.10">
    <property type="entry name" value="Periplasmic binding protein-like II"/>
    <property type="match status" value="2"/>
</dbReference>
<keyword evidence="1" id="KW-0732">Signal</keyword>
<feature type="signal peptide" evidence="1">
    <location>
        <begin position="1"/>
        <end position="26"/>
    </location>
</feature>
<keyword evidence="3" id="KW-1185">Reference proteome</keyword>
<dbReference type="InterPro" id="IPR050490">
    <property type="entry name" value="Bact_solute-bd_prot1"/>
</dbReference>